<dbReference type="GO" id="GO:0034227">
    <property type="term" value="P:tRNA thio-modification"/>
    <property type="evidence" value="ECO:0007669"/>
    <property type="project" value="UniProtKB-UniRule"/>
</dbReference>
<evidence type="ECO:0000256" key="2">
    <source>
        <dbReference type="SAM" id="Coils"/>
    </source>
</evidence>
<evidence type="ECO:0000313" key="5">
    <source>
        <dbReference type="EMBL" id="CAD7621516.1"/>
    </source>
</evidence>
<sequence>MNIFIIKSPMTIRVDPIHQMVDKTSEKNTDPWQQMDGLIASLPNTEAVAANAPEVTDRYSPRDMTAISTGQLIPRPNRYHRLSHNQDVRMECTDWPSDEIVGAFGPITGHLKAFQTKVLFETICELTLTLRFTHSSIHFVIVFTSLLTDPMDDYEELDSFTESLIQRNRERQALLETSFHTSDHLSDETQSDGLSDSTTADQSLDLDTDLVGRPNTSTDRLKESLAKMSGSERRVPLNQRLNSIARSYNSEDTENMGFMDDEDNDDNNAPPVRSPVKTMRQTVNGVNDSPPKKRLLLNERLNQIARCYDSADDYGSSGSATKAVSKTETKLKTNSSPSKYQLKSSPKKSIVETFAKRDSKTDSTEKKTPINRSPVKKISNEGLVQSSDIRETPKLSPVKQMVANNINEKLMNLGFHKTNTTPKSLNCSPEKLIYNSNDNKRAVPVVNASSNVSAVRKQFEQKSEQKPETAKPETLSLKAKRDLFEKAIEEENEAKSKQYSGRKRNAPVISGEASVSKAVNEKVVKPKSPTKSDPKTPSQQKSSEKSDENTNTFSLRSQASGADGCRTDDLVVVNEEPEEDMPTNESLVDDETAQQTVCDAFQEIEDYTSDHSDDDISYGINTRKSDPKLMIDKNVDIEYESPSKKNRLYPQLMIEEEDELCPQAYTYDTYEESTPPVKPPRQMLLGVGSCSCSWGNACYSKIASLVSRLNRKIQKRIDRLKLEVEEQNQIAGQASQALNLCLESIEFKGSEQHVEAEKVLLVCGQKRIAFLNEIQKLKSKMNETTLEKESTKGSLTLTNLRVPLKAEFLVARAKQTVPEVHHFICIVYNGANVFVTNVLNTDKDLKNGSLDFEFGVCLPELNSDFSVVIHIYDLITMKTQIKKTPKKHKSTMKSPSVRSPGGPNAVLSTSFQLNGIFNIKISNYYKKSFKLENFSFNSPLEGVINMKTELTVEHNYYKEGFFDVRDASGFWNLRWVVLKGHRLGFWRFPEDVASKSALGSINLKECINPIVGVVRQTSMRPNSIALITVANAPKELFTKGGSIPRSRPIKHLMSAENKEESQEWAQHISRALNGIRIWNSDTVKPYRIEDQNGSIKCKKCLVNNGFVLLQRKDVFCGDCLSDYCSHKFRSTIGKSKAIHSGERVLIAFSGGVNSSAMVRMITDGLKEVQHKKLRFVPSLVHIDESILSDEPIERNESIIKEIRDLMLDTKWQCFVSSLHMSYRENDTNFYTDLIQQSVDSQSDNDCRKAFMDSFSGIKSLTSKQEFVKRMRNRLIADIAYTEKFDKIFFANNSTDLAINLMSDVSVGKGIQLQSEAAFIDERNETPILRPMRELTAKEITFYVVYQKLHFVVTKNLATNTSLKSSIQRMTETFLNGLQSEFPATLFTIIKTGDKLKVSDSQSHYKCIVCKALLETSFHTSDHLSDGAQSDGLSDSATADQSLDLDSDLVPKLMPQLTPNVTPIVAKSVTALTNDNMRNIASNESCPAANTSADRLVDSLVKMSGSERRVLLNGIGFNRNDENNGGALVNPVVAMRQTVNGVNDTPPKKRLLLNDKRAVPVVNASPNVSAVRKQFRSGQKPETAKPETLSVKKKRELYEKAIEEENEAKSKQYSGRKRNAPVMSGEPNVRQLPGVKLFGLETTTGNSYKKEPESRQQELELLKRPIKANQSVEQRTDDLVVVNEESEEDFATNESLVDDETAQQTVQQHIDNLYQKIDEQIQAAGQASKALNLCLESIEFKGSEQHVEAERVLLVCVPEVHNYICLVSNGANVYYTKVLTTEQYGALEFKFDKCRFPELNSDFSLVVHIYDLITMKTQIKKTPKKHKSTPKSPSVRSPGGPNAVLSTSFQLNGSFNINLSNYYKESELKLENFSINSPLEGSIYMKTELTVEHNYYKEGFFNVRNASPFWNLRWVVLKGHRLEFWRSPEDVASKSALGSINLKECINPIVGVVQQMSMRPNSIALITVANASKGESIPSNDLIKHLMNAENKEESQEWAQYISRALNEIRIWNLDTVKPYRIEEFEKLLIALD</sequence>
<dbReference type="EMBL" id="OC855214">
    <property type="protein sequence ID" value="CAD7621516.1"/>
    <property type="molecule type" value="Genomic_DNA"/>
</dbReference>
<feature type="region of interest" description="Disordered" evidence="3">
    <location>
        <begin position="179"/>
        <end position="233"/>
    </location>
</feature>
<dbReference type="SUPFAM" id="SSF52402">
    <property type="entry name" value="Adenine nucleotide alpha hydrolases-like"/>
    <property type="match status" value="1"/>
</dbReference>
<feature type="coiled-coil region" evidence="2">
    <location>
        <begin position="710"/>
        <end position="737"/>
    </location>
</feature>
<comment type="subcellular location">
    <subcellularLocation>
        <location evidence="1">Cytoplasm</location>
    </subcellularLocation>
</comment>
<feature type="region of interest" description="Disordered" evidence="3">
    <location>
        <begin position="491"/>
        <end position="566"/>
    </location>
</feature>
<dbReference type="HAMAP" id="MF_03054">
    <property type="entry name" value="CTU2"/>
    <property type="match status" value="1"/>
</dbReference>
<feature type="region of interest" description="Disordered" evidence="3">
    <location>
        <begin position="310"/>
        <end position="377"/>
    </location>
</feature>
<feature type="compositionally biased region" description="Polar residues" evidence="3">
    <location>
        <begin position="191"/>
        <end position="202"/>
    </location>
</feature>
<dbReference type="Pfam" id="PF08174">
    <property type="entry name" value="Anillin"/>
    <property type="match status" value="2"/>
</dbReference>
<dbReference type="Gene3D" id="2.30.29.30">
    <property type="entry name" value="Pleckstrin-homology domain (PH domain)/Phosphotyrosine-binding domain (PTB)"/>
    <property type="match status" value="2"/>
</dbReference>
<evidence type="ECO:0000313" key="6">
    <source>
        <dbReference type="Proteomes" id="UP000759131"/>
    </source>
</evidence>
<dbReference type="GO" id="GO:0005826">
    <property type="term" value="C:actomyosin contractile ring"/>
    <property type="evidence" value="ECO:0007669"/>
    <property type="project" value="TreeGrafter"/>
</dbReference>
<dbReference type="GO" id="GO:0032447">
    <property type="term" value="P:protein urmylation"/>
    <property type="evidence" value="ECO:0007669"/>
    <property type="project" value="UniProtKB-UniRule"/>
</dbReference>
<gene>
    <name evidence="5" type="ORF">OSB1V03_LOCUS1987</name>
</gene>
<keyword evidence="1" id="KW-0963">Cytoplasm</keyword>
<reference evidence="5" key="1">
    <citation type="submission" date="2020-11" db="EMBL/GenBank/DDBJ databases">
        <authorList>
            <person name="Tran Van P."/>
        </authorList>
    </citation>
    <scope>NUCLEOTIDE SEQUENCE</scope>
</reference>
<feature type="region of interest" description="Disordered" evidence="3">
    <location>
        <begin position="1603"/>
        <end position="1629"/>
    </location>
</feature>
<dbReference type="PANTHER" id="PTHR21538:SF23">
    <property type="entry name" value="ANILLIN"/>
    <property type="match status" value="1"/>
</dbReference>
<dbReference type="Gene3D" id="3.40.50.620">
    <property type="entry name" value="HUPs"/>
    <property type="match status" value="1"/>
</dbReference>
<accession>A0A7R9KE94</accession>
<proteinExistence type="inferred from homology"/>
<dbReference type="PROSITE" id="PS50003">
    <property type="entry name" value="PH_DOMAIN"/>
    <property type="match status" value="2"/>
</dbReference>
<keyword evidence="2" id="KW-0175">Coiled coil</keyword>
<evidence type="ECO:0000259" key="4">
    <source>
        <dbReference type="PROSITE" id="PS50003"/>
    </source>
</evidence>
<keyword evidence="6" id="KW-1185">Reference proteome</keyword>
<dbReference type="Pfam" id="PF00169">
    <property type="entry name" value="PH"/>
    <property type="match status" value="2"/>
</dbReference>
<dbReference type="EMBL" id="CAJPIZ010000639">
    <property type="protein sequence ID" value="CAG2101946.1"/>
    <property type="molecule type" value="Genomic_DNA"/>
</dbReference>
<name>A0A7R9KE94_9ACAR</name>
<feature type="domain" description="PH" evidence="4">
    <location>
        <begin position="1893"/>
        <end position="2006"/>
    </location>
</feature>
<dbReference type="InterPro" id="IPR019407">
    <property type="entry name" value="CTU2"/>
</dbReference>
<comment type="similarity">
    <text evidence="1">Belongs to the CTU2/NCS2 family.</text>
</comment>
<dbReference type="InterPro" id="IPR012966">
    <property type="entry name" value="AHD"/>
</dbReference>
<feature type="region of interest" description="Disordered" evidence="3">
    <location>
        <begin position="1820"/>
        <end position="1840"/>
    </location>
</feature>
<dbReference type="InterPro" id="IPR011993">
    <property type="entry name" value="PH-like_dom_sf"/>
</dbReference>
<feature type="region of interest" description="Disordered" evidence="3">
    <location>
        <begin position="247"/>
        <end position="275"/>
    </location>
</feature>
<comment type="function">
    <text evidence="1">Plays a central role in 2-thiolation of mcm(5)S(2)U at tRNA wobble positions of tRNA(Lys), tRNA(Glu) and tRNA(Gln). May act by forming a heterodimer with NCS6/CTU1 that ligates sulfur from thiocarboxylated URM1 onto the uridine of tRNAs at wobble position.</text>
</comment>
<feature type="compositionally biased region" description="Basic and acidic residues" evidence="3">
    <location>
        <begin position="219"/>
        <end position="233"/>
    </location>
</feature>
<feature type="compositionally biased region" description="Basic and acidic residues" evidence="3">
    <location>
        <begin position="354"/>
        <end position="368"/>
    </location>
</feature>
<dbReference type="GO" id="GO:0000915">
    <property type="term" value="P:actomyosin contractile ring assembly"/>
    <property type="evidence" value="ECO:0007669"/>
    <property type="project" value="TreeGrafter"/>
</dbReference>
<feature type="compositionally biased region" description="Basic and acidic residues" evidence="3">
    <location>
        <begin position="519"/>
        <end position="534"/>
    </location>
</feature>
<dbReference type="GO" id="GO:0016779">
    <property type="term" value="F:nucleotidyltransferase activity"/>
    <property type="evidence" value="ECO:0007669"/>
    <property type="project" value="UniProtKB-UniRule"/>
</dbReference>
<dbReference type="GO" id="GO:0000049">
    <property type="term" value="F:tRNA binding"/>
    <property type="evidence" value="ECO:0007669"/>
    <property type="project" value="InterPro"/>
</dbReference>
<dbReference type="GO" id="GO:0002098">
    <property type="term" value="P:tRNA wobble uridine modification"/>
    <property type="evidence" value="ECO:0007669"/>
    <property type="project" value="UniProtKB-UniRule"/>
</dbReference>
<dbReference type="Pfam" id="PF10288">
    <property type="entry name" value="CTU2"/>
    <property type="match status" value="1"/>
</dbReference>
<feature type="compositionally biased region" description="Polar residues" evidence="3">
    <location>
        <begin position="332"/>
        <end position="344"/>
    </location>
</feature>
<dbReference type="OrthoDB" id="25129at2759"/>
<dbReference type="SMART" id="SM00233">
    <property type="entry name" value="PH"/>
    <property type="match status" value="2"/>
</dbReference>
<evidence type="ECO:0000256" key="3">
    <source>
        <dbReference type="SAM" id="MobiDB-lite"/>
    </source>
</evidence>
<feature type="domain" description="PH" evidence="4">
    <location>
        <begin position="955"/>
        <end position="1073"/>
    </location>
</feature>
<dbReference type="PANTHER" id="PTHR21538">
    <property type="entry name" value="ANILLIN/RHOTEKIN RTKN"/>
    <property type="match status" value="1"/>
</dbReference>
<evidence type="ECO:0000256" key="1">
    <source>
        <dbReference type="HAMAP-Rule" id="MF_03054"/>
    </source>
</evidence>
<dbReference type="Proteomes" id="UP000759131">
    <property type="component" value="Unassembled WGS sequence"/>
</dbReference>
<feature type="compositionally biased region" description="Acidic residues" evidence="3">
    <location>
        <begin position="251"/>
        <end position="266"/>
    </location>
</feature>
<dbReference type="SUPFAM" id="SSF50729">
    <property type="entry name" value="PH domain-like"/>
    <property type="match status" value="2"/>
</dbReference>
<feature type="compositionally biased region" description="Basic and acidic residues" evidence="3">
    <location>
        <begin position="457"/>
        <end position="471"/>
    </location>
</feature>
<keyword evidence="1" id="KW-0819">tRNA processing</keyword>
<protein>
    <recommendedName>
        <fullName evidence="1">Cytoplasmic tRNA 2-thiolation protein 2</fullName>
    </recommendedName>
</protein>
<dbReference type="InterPro" id="IPR014729">
    <property type="entry name" value="Rossmann-like_a/b/a_fold"/>
</dbReference>
<feature type="region of interest" description="Disordered" evidence="3">
    <location>
        <begin position="456"/>
        <end position="478"/>
    </location>
</feature>
<dbReference type="InterPro" id="IPR001849">
    <property type="entry name" value="PH_domain"/>
</dbReference>
<dbReference type="InterPro" id="IPR051364">
    <property type="entry name" value="Cytokinesis/Rho-signaling"/>
</dbReference>
<dbReference type="GO" id="GO:0000281">
    <property type="term" value="P:mitotic cytokinesis"/>
    <property type="evidence" value="ECO:0007669"/>
    <property type="project" value="TreeGrafter"/>
</dbReference>
<comment type="pathway">
    <text evidence="1">tRNA modification; 5-methoxycarbonylmethyl-2-thiouridine-tRNA biosynthesis.</text>
</comment>
<dbReference type="GO" id="GO:0031106">
    <property type="term" value="P:septin ring organization"/>
    <property type="evidence" value="ECO:0007669"/>
    <property type="project" value="TreeGrafter"/>
</dbReference>
<dbReference type="UniPathway" id="UPA00988"/>
<organism evidence="5">
    <name type="scientific">Medioppia subpectinata</name>
    <dbReference type="NCBI Taxonomy" id="1979941"/>
    <lineage>
        <taxon>Eukaryota</taxon>
        <taxon>Metazoa</taxon>
        <taxon>Ecdysozoa</taxon>
        <taxon>Arthropoda</taxon>
        <taxon>Chelicerata</taxon>
        <taxon>Arachnida</taxon>
        <taxon>Acari</taxon>
        <taxon>Acariformes</taxon>
        <taxon>Sarcoptiformes</taxon>
        <taxon>Oribatida</taxon>
        <taxon>Brachypylina</taxon>
        <taxon>Oppioidea</taxon>
        <taxon>Oppiidae</taxon>
        <taxon>Medioppia</taxon>
    </lineage>
</organism>
<feature type="compositionally biased region" description="Polar residues" evidence="3">
    <location>
        <begin position="549"/>
        <end position="560"/>
    </location>
</feature>